<accession>A0A8X6NSF3</accession>
<feature type="non-terminal residue" evidence="1">
    <location>
        <position position="1"/>
    </location>
</feature>
<protein>
    <submittedName>
        <fullName evidence="1">Uncharacterized protein</fullName>
    </submittedName>
</protein>
<proteinExistence type="predicted"/>
<gene>
    <name evidence="1" type="ORF">NPIL_91111</name>
</gene>
<reference evidence="1" key="1">
    <citation type="submission" date="2020-08" db="EMBL/GenBank/DDBJ databases">
        <title>Multicomponent nature underlies the extraordinary mechanical properties of spider dragline silk.</title>
        <authorList>
            <person name="Kono N."/>
            <person name="Nakamura H."/>
            <person name="Mori M."/>
            <person name="Yoshida Y."/>
            <person name="Ohtoshi R."/>
            <person name="Malay A.D."/>
            <person name="Moran D.A.P."/>
            <person name="Tomita M."/>
            <person name="Numata K."/>
            <person name="Arakawa K."/>
        </authorList>
    </citation>
    <scope>NUCLEOTIDE SEQUENCE</scope>
</reference>
<keyword evidence="2" id="KW-1185">Reference proteome</keyword>
<organism evidence="1 2">
    <name type="scientific">Nephila pilipes</name>
    <name type="common">Giant wood spider</name>
    <name type="synonym">Nephila maculata</name>
    <dbReference type="NCBI Taxonomy" id="299642"/>
    <lineage>
        <taxon>Eukaryota</taxon>
        <taxon>Metazoa</taxon>
        <taxon>Ecdysozoa</taxon>
        <taxon>Arthropoda</taxon>
        <taxon>Chelicerata</taxon>
        <taxon>Arachnida</taxon>
        <taxon>Araneae</taxon>
        <taxon>Araneomorphae</taxon>
        <taxon>Entelegynae</taxon>
        <taxon>Araneoidea</taxon>
        <taxon>Nephilidae</taxon>
        <taxon>Nephila</taxon>
    </lineage>
</organism>
<dbReference type="AlphaFoldDB" id="A0A8X6NSF3"/>
<comment type="caution">
    <text evidence="1">The sequence shown here is derived from an EMBL/GenBank/DDBJ whole genome shotgun (WGS) entry which is preliminary data.</text>
</comment>
<dbReference type="OrthoDB" id="6430234at2759"/>
<evidence type="ECO:0000313" key="1">
    <source>
        <dbReference type="EMBL" id="GFT32182.1"/>
    </source>
</evidence>
<sequence>TRSDNIPIQACSDRSESSPFVLSVTIKNYVEQLQNKHTTDVSLLDFYLYVDDLIAGEVNVQDALEISCSAKQNMRNAEMVFRKWITNESDLMDRWEQEVFDSRL</sequence>
<evidence type="ECO:0000313" key="2">
    <source>
        <dbReference type="Proteomes" id="UP000887013"/>
    </source>
</evidence>
<name>A0A8X6NSF3_NEPPI</name>
<dbReference type="EMBL" id="BMAW01013119">
    <property type="protein sequence ID" value="GFT32182.1"/>
    <property type="molecule type" value="Genomic_DNA"/>
</dbReference>
<dbReference type="Proteomes" id="UP000887013">
    <property type="component" value="Unassembled WGS sequence"/>
</dbReference>